<dbReference type="PATRIC" id="fig|93930.3.peg.37"/>
<dbReference type="Gene3D" id="3.40.830.10">
    <property type="entry name" value="LigB-like"/>
    <property type="match status" value="1"/>
</dbReference>
<dbReference type="PANTHER" id="PTHR11060:SF0">
    <property type="entry name" value="PROTEIN MEMO1"/>
    <property type="match status" value="1"/>
</dbReference>
<dbReference type="Pfam" id="PF01875">
    <property type="entry name" value="Memo"/>
    <property type="match status" value="1"/>
</dbReference>
<evidence type="ECO:0000256" key="2">
    <source>
        <dbReference type="HAMAP-Rule" id="MF_00055"/>
    </source>
</evidence>
<gene>
    <name evidence="3" type="ORF">XD57_1027</name>
</gene>
<proteinExistence type="inferred from homology"/>
<sequence length="277" mass="30618">MKRKPAVAGLFYPSRRDELIEQIRMCFLDKRIGPGELPVPVETKLQNPIGLVSPHAGYIYSGPVAAWGFLEAVKFGEPSVVVIIGPNHTGLGRPVGVWPEGEWETPLGTVPVNQRAVEVILSNSRYAEEDFMSHIREHSIEVQIPFLQFVFGEVSMVPICLMDQSPAVAEDLASALMKLAAEFPGVLIIASTDLNHYEDQRTTLRKDSYIIEAIKSNDPRLLYEYLVKEDISMCGYGGVATLLNMNFKNARILKHATSGDVSGDKLEVVGYLSAILF</sequence>
<dbReference type="AlphaFoldDB" id="A0A117L2K2"/>
<evidence type="ECO:0000313" key="4">
    <source>
        <dbReference type="Proteomes" id="UP000058636"/>
    </source>
</evidence>
<protein>
    <recommendedName>
        <fullName evidence="2">MEMO1 family protein XD57_1027</fullName>
    </recommendedName>
</protein>
<dbReference type="HAMAP" id="MF_00055">
    <property type="entry name" value="MEMO1"/>
    <property type="match status" value="1"/>
</dbReference>
<dbReference type="RefSeq" id="WP_012310781.1">
    <property type="nucleotide sequence ID" value="NZ_DAITJQ010000002.1"/>
</dbReference>
<evidence type="ECO:0000256" key="1">
    <source>
        <dbReference type="ARBA" id="ARBA00006315"/>
    </source>
</evidence>
<comment type="similarity">
    <text evidence="1 2">Belongs to the MEMO1 family.</text>
</comment>
<dbReference type="NCBIfam" id="TIGR04336">
    <property type="entry name" value="AmmeMemoSam_B"/>
    <property type="match status" value="1"/>
</dbReference>
<dbReference type="PANTHER" id="PTHR11060">
    <property type="entry name" value="PROTEIN MEMO1"/>
    <property type="match status" value="1"/>
</dbReference>
<dbReference type="Proteomes" id="UP000058636">
    <property type="component" value="Unassembled WGS sequence"/>
</dbReference>
<name>A0A117L2K2_9THEM</name>
<accession>A0A117L2K2</accession>
<dbReference type="CDD" id="cd07361">
    <property type="entry name" value="MEMO_like"/>
    <property type="match status" value="1"/>
</dbReference>
<organism evidence="3 4">
    <name type="scientific">Thermotoga petrophila</name>
    <dbReference type="NCBI Taxonomy" id="93929"/>
    <lineage>
        <taxon>Bacteria</taxon>
        <taxon>Thermotogati</taxon>
        <taxon>Thermotogota</taxon>
        <taxon>Thermotogae</taxon>
        <taxon>Thermotogales</taxon>
        <taxon>Thermotogaceae</taxon>
        <taxon>Thermotoga</taxon>
    </lineage>
</organism>
<dbReference type="SMR" id="A0A117L2K2"/>
<comment type="caution">
    <text evidence="3">The sequence shown here is derived from an EMBL/GenBank/DDBJ whole genome shotgun (WGS) entry which is preliminary data.</text>
</comment>
<evidence type="ECO:0000313" key="3">
    <source>
        <dbReference type="EMBL" id="KUK22870.1"/>
    </source>
</evidence>
<dbReference type="EMBL" id="LGFG01000081">
    <property type="protein sequence ID" value="KUK22870.1"/>
    <property type="molecule type" value="Genomic_DNA"/>
</dbReference>
<dbReference type="InterPro" id="IPR002737">
    <property type="entry name" value="MEMO1_fam"/>
</dbReference>
<reference evidence="3 4" key="1">
    <citation type="journal article" date="2015" name="MBio">
        <title>Genome-Resolved Metagenomic Analysis Reveals Roles for Candidate Phyla and Other Microbial Community Members in Biogeochemical Transformations in Oil Reservoirs.</title>
        <authorList>
            <person name="Hu P."/>
            <person name="Tom L."/>
            <person name="Singh A."/>
            <person name="Thomas B.C."/>
            <person name="Baker B.J."/>
            <person name="Piceno Y.M."/>
            <person name="Andersen G.L."/>
            <person name="Banfield J.F."/>
        </authorList>
    </citation>
    <scope>NUCLEOTIDE SEQUENCE [LARGE SCALE GENOMIC DNA]</scope>
    <source>
        <strain evidence="3">46_26</strain>
    </source>
</reference>